<dbReference type="InterPro" id="IPR000629">
    <property type="entry name" value="RNA-helicase_DEAD-box_CS"/>
</dbReference>
<evidence type="ECO:0000256" key="1">
    <source>
        <dbReference type="ARBA" id="ARBA00022741"/>
    </source>
</evidence>
<protein>
    <submittedName>
        <fullName evidence="7">Uncharacterized protein</fullName>
    </submittedName>
</protein>
<evidence type="ECO:0000256" key="3">
    <source>
        <dbReference type="ARBA" id="ARBA00022806"/>
    </source>
</evidence>
<keyword evidence="3" id="KW-0347">Helicase</keyword>
<dbReference type="GO" id="GO:0004386">
    <property type="term" value="F:helicase activity"/>
    <property type="evidence" value="ECO:0007669"/>
    <property type="project" value="UniProtKB-KW"/>
</dbReference>
<proteinExistence type="predicted"/>
<dbReference type="AlphaFoldDB" id="A0A8S9PJN4"/>
<evidence type="ECO:0000256" key="6">
    <source>
        <dbReference type="SAM" id="MobiDB-lite"/>
    </source>
</evidence>
<keyword evidence="1" id="KW-0547">Nucleotide-binding</keyword>
<dbReference type="GO" id="GO:0005524">
    <property type="term" value="F:ATP binding"/>
    <property type="evidence" value="ECO:0007669"/>
    <property type="project" value="UniProtKB-KW"/>
</dbReference>
<comment type="function">
    <text evidence="5">ATP-dependent RNA helicase involved in mRNA turnover, and more specifically in mRNA decapping.</text>
</comment>
<reference evidence="7" key="1">
    <citation type="submission" date="2019-12" db="EMBL/GenBank/DDBJ databases">
        <title>Genome sequencing and annotation of Brassica cretica.</title>
        <authorList>
            <person name="Studholme D.J."/>
            <person name="Sarris P."/>
        </authorList>
    </citation>
    <scope>NUCLEOTIDE SEQUENCE</scope>
    <source>
        <strain evidence="7">PFS-109/04</strain>
        <tissue evidence="7">Leaf</tissue>
    </source>
</reference>
<sequence length="541" mass="61260">MEEKSWFGFRSSSSWINMSVTKFWESRRNHQRDQNLQLKILGLVLSSSEKTRSEWVCTSFTTPSYLKSEDKLEGSSPYRGEARRFQEGDAPPRFTPPLTPHASRLTRIGRLCKKQGADKILSAEFQPSLEELILFLPQNQKERWRRSHGLDSVRRALGLICPSQNSGKVDGIIREIKICSLKSWELCCVRRPQLEGSSPSRGEARRFQEGDAPPRFTPPLTPHASHALDASAKKKGEFQPSLEELILFLPQNHQFFMYSAASPVTVKFLMYSGASPVTLEGSSPYRGEARRFQEGDAPPRFTPPLTPHASRLTRIGRLCKKQGADKILSAEFQPSLEELILFLPQNPVTKVFVYWKVHPPDQDTWERSHGYWKWFAENLTFDRVTKAVKKRVADRHILVAEKNMGEISIGGGYSSYSGLYSNILSAASFVDECSSVCRLLLGAVGYGIPLGKSSSSSEKTKSEWVMQSFTTPSYLKSEGKRTYACLQTTMLIMDEADKLLSAEFRPSLESKLLMYSATFPVTAKAFNDHRYMLSTSWMLFK</sequence>
<evidence type="ECO:0000256" key="4">
    <source>
        <dbReference type="ARBA" id="ARBA00022840"/>
    </source>
</evidence>
<dbReference type="GO" id="GO:0016787">
    <property type="term" value="F:hydrolase activity"/>
    <property type="evidence" value="ECO:0007669"/>
    <property type="project" value="UniProtKB-KW"/>
</dbReference>
<organism evidence="7 8">
    <name type="scientific">Brassica cretica</name>
    <name type="common">Mustard</name>
    <dbReference type="NCBI Taxonomy" id="69181"/>
    <lineage>
        <taxon>Eukaryota</taxon>
        <taxon>Viridiplantae</taxon>
        <taxon>Streptophyta</taxon>
        <taxon>Embryophyta</taxon>
        <taxon>Tracheophyta</taxon>
        <taxon>Spermatophyta</taxon>
        <taxon>Magnoliopsida</taxon>
        <taxon>eudicotyledons</taxon>
        <taxon>Gunneridae</taxon>
        <taxon>Pentapetalae</taxon>
        <taxon>rosids</taxon>
        <taxon>malvids</taxon>
        <taxon>Brassicales</taxon>
        <taxon>Brassicaceae</taxon>
        <taxon>Brassiceae</taxon>
        <taxon>Brassica</taxon>
    </lineage>
</organism>
<evidence type="ECO:0000256" key="5">
    <source>
        <dbReference type="ARBA" id="ARBA00037591"/>
    </source>
</evidence>
<comment type="caution">
    <text evidence="7">The sequence shown here is derived from an EMBL/GenBank/DDBJ whole genome shotgun (WGS) entry which is preliminary data.</text>
</comment>
<keyword evidence="4" id="KW-0067">ATP-binding</keyword>
<dbReference type="EMBL" id="QGKX02001521">
    <property type="protein sequence ID" value="KAF3513712.1"/>
    <property type="molecule type" value="Genomic_DNA"/>
</dbReference>
<dbReference type="Proteomes" id="UP000712600">
    <property type="component" value="Unassembled WGS sequence"/>
</dbReference>
<name>A0A8S9PJN4_BRACR</name>
<dbReference type="PROSITE" id="PS00039">
    <property type="entry name" value="DEAD_ATP_HELICASE"/>
    <property type="match status" value="1"/>
</dbReference>
<feature type="region of interest" description="Disordered" evidence="6">
    <location>
        <begin position="195"/>
        <end position="224"/>
    </location>
</feature>
<evidence type="ECO:0000313" key="7">
    <source>
        <dbReference type="EMBL" id="KAF3513712.1"/>
    </source>
</evidence>
<accession>A0A8S9PJN4</accession>
<keyword evidence="2" id="KW-0378">Hydrolase</keyword>
<evidence type="ECO:0000256" key="2">
    <source>
        <dbReference type="ARBA" id="ARBA00022801"/>
    </source>
</evidence>
<dbReference type="PANTHER" id="PTHR47960">
    <property type="entry name" value="DEAD-BOX ATP-DEPENDENT RNA HELICASE 50"/>
    <property type="match status" value="1"/>
</dbReference>
<evidence type="ECO:0000313" key="8">
    <source>
        <dbReference type="Proteomes" id="UP000712600"/>
    </source>
</evidence>
<gene>
    <name evidence="7" type="ORF">F2Q69_00009696</name>
</gene>